<keyword evidence="1" id="KW-0472">Membrane</keyword>
<evidence type="ECO:0000313" key="2">
    <source>
        <dbReference type="EMBL" id="BAN20736.1"/>
    </source>
</evidence>
<proteinExistence type="evidence at transcript level"/>
<organism evidence="2">
    <name type="scientific">Riptortus pedestris</name>
    <name type="common">Bean bug</name>
    <dbReference type="NCBI Taxonomy" id="329032"/>
    <lineage>
        <taxon>Eukaryota</taxon>
        <taxon>Metazoa</taxon>
        <taxon>Ecdysozoa</taxon>
        <taxon>Arthropoda</taxon>
        <taxon>Hexapoda</taxon>
        <taxon>Insecta</taxon>
        <taxon>Pterygota</taxon>
        <taxon>Neoptera</taxon>
        <taxon>Paraneoptera</taxon>
        <taxon>Hemiptera</taxon>
        <taxon>Heteroptera</taxon>
        <taxon>Panheteroptera</taxon>
        <taxon>Pentatomomorpha</taxon>
        <taxon>Coreoidea</taxon>
        <taxon>Alydidae</taxon>
        <taxon>Riptortus</taxon>
    </lineage>
</organism>
<protein>
    <submittedName>
        <fullName evidence="2">Unkown protein</fullName>
    </submittedName>
</protein>
<reference evidence="2" key="1">
    <citation type="journal article" date="2013" name="PLoS ONE">
        <title>Gene expression in gut symbiotic organ of stinkbug affected by extracellular bacterial symbiont.</title>
        <authorList>
            <person name="Futahashi R."/>
            <person name="Tanaka K."/>
            <person name="Tanahashi M."/>
            <person name="Nikoh N."/>
            <person name="Kikuchi Y."/>
            <person name="Lee B.L."/>
            <person name="Fukatsu T."/>
        </authorList>
    </citation>
    <scope>NUCLEOTIDE SEQUENCE</scope>
    <source>
        <tissue evidence="2">Midgut</tissue>
    </source>
</reference>
<keyword evidence="1" id="KW-1133">Transmembrane helix</keyword>
<keyword evidence="1" id="KW-0812">Transmembrane</keyword>
<dbReference type="EMBL" id="AK417521">
    <property type="protein sequence ID" value="BAN20736.1"/>
    <property type="molecule type" value="mRNA"/>
</dbReference>
<evidence type="ECO:0000256" key="1">
    <source>
        <dbReference type="SAM" id="Phobius"/>
    </source>
</evidence>
<dbReference type="AlphaFoldDB" id="R4WPE8"/>
<feature type="transmembrane region" description="Helical" evidence="1">
    <location>
        <begin position="12"/>
        <end position="40"/>
    </location>
</feature>
<name>R4WPE8_RIPPE</name>
<accession>R4WPE8</accession>
<sequence length="74" mass="8610">MFKMEHSCKIVNCCALYISTCLCILNSVSTIFIYFCFYQILKILLVLGHSVYSMTFSYIFISSVFLPICYHDLL</sequence>
<feature type="transmembrane region" description="Helical" evidence="1">
    <location>
        <begin position="52"/>
        <end position="70"/>
    </location>
</feature>